<dbReference type="Pfam" id="PF02788">
    <property type="entry name" value="RuBisCO_large_N"/>
    <property type="match status" value="1"/>
</dbReference>
<comment type="caution">
    <text evidence="7">The sequence shown here is derived from an EMBL/GenBank/DDBJ whole genome shotgun (WGS) entry which is preliminary data.</text>
</comment>
<dbReference type="GO" id="GO:0000287">
    <property type="term" value="F:magnesium ion binding"/>
    <property type="evidence" value="ECO:0007669"/>
    <property type="project" value="InterPro"/>
</dbReference>
<evidence type="ECO:0000256" key="2">
    <source>
        <dbReference type="ARBA" id="ARBA00022723"/>
    </source>
</evidence>
<dbReference type="RefSeq" id="WP_246627511.1">
    <property type="nucleotide sequence ID" value="NZ_CAJVAS010000016.1"/>
</dbReference>
<organism evidence="7 8">
    <name type="scientific">Paenibacillus solanacearum</name>
    <dbReference type="NCBI Taxonomy" id="2048548"/>
    <lineage>
        <taxon>Bacteria</taxon>
        <taxon>Bacillati</taxon>
        <taxon>Bacillota</taxon>
        <taxon>Bacilli</taxon>
        <taxon>Bacillales</taxon>
        <taxon>Paenibacillaceae</taxon>
        <taxon>Paenibacillus</taxon>
    </lineage>
</organism>
<dbReference type="InterPro" id="IPR000685">
    <property type="entry name" value="RuBisCO_lsu_C"/>
</dbReference>
<protein>
    <submittedName>
        <fullName evidence="7">3-oxo-isoapionate-4-phosphate transcarboxylase/hydrolase</fullName>
        <ecNumber evidence="7">3.7.1.-</ecNumber>
    </submittedName>
</protein>
<evidence type="ECO:0000256" key="1">
    <source>
        <dbReference type="ARBA" id="ARBA00001946"/>
    </source>
</evidence>
<dbReference type="InterPro" id="IPR017443">
    <property type="entry name" value="RuBisCO_lsu_fd_N"/>
</dbReference>
<dbReference type="EC" id="3.7.1.-" evidence="7"/>
<keyword evidence="2" id="KW-0479">Metal-binding</keyword>
<dbReference type="GO" id="GO:0016787">
    <property type="term" value="F:hydrolase activity"/>
    <property type="evidence" value="ECO:0007669"/>
    <property type="project" value="UniProtKB-KW"/>
</dbReference>
<sequence length="421" mass="45542">MDRNRILATYYIETPFPLEYAAEAMAGEQSTGTFVTVPGETPELKEKHGAKVVSVTELEAVRQPSLPGSRLPAGMDASHATYRRAIVTLSFPLDNIGPSLPNLMSTVAGNLYELGEFSGLKLIDLELPNAFADRYPGPAFGIEGTRRLTGVQSGPLVGTIIKPSIGLHTEDYGPLVRQLAEAGIDFIKDDELCANPAFAPLEERVKVVMEEIERVADRTGKKVMYAFNITGDIDELRRNHDLVLKAGGTCVMVCVNSVGFAGTAYLRKYSQLPIHGHRTQWGAMSRSPLLGMSFTVFQKLCRLAGVDHLHTNGLNNKFSEDNETVAQAIRDSLKPFLGGYHMMPVLSSAQWAATAVPTYEAVHSADVISLAGGGILAHPGGIAAGVRSMRQGWEAAVQGVALETYAQSHPELLRALHKFSK</sequence>
<keyword evidence="7" id="KW-0378">Hydrolase</keyword>
<evidence type="ECO:0000313" key="7">
    <source>
        <dbReference type="EMBL" id="CAG7635782.1"/>
    </source>
</evidence>
<comment type="cofactor">
    <cofactor evidence="1">
        <name>Mg(2+)</name>
        <dbReference type="ChEBI" id="CHEBI:18420"/>
    </cofactor>
</comment>
<evidence type="ECO:0000256" key="3">
    <source>
        <dbReference type="ARBA" id="ARBA00022842"/>
    </source>
</evidence>
<reference evidence="7" key="1">
    <citation type="submission" date="2021-06" db="EMBL/GenBank/DDBJ databases">
        <authorList>
            <person name="Criscuolo A."/>
        </authorList>
    </citation>
    <scope>NUCLEOTIDE SEQUENCE</scope>
    <source>
        <strain evidence="7">CIP111600</strain>
    </source>
</reference>
<evidence type="ECO:0000256" key="4">
    <source>
        <dbReference type="RuleBase" id="RU003834"/>
    </source>
</evidence>
<dbReference type="Proteomes" id="UP000693672">
    <property type="component" value="Unassembled WGS sequence"/>
</dbReference>
<keyword evidence="3" id="KW-0460">Magnesium</keyword>
<dbReference type="EMBL" id="CAJVAS010000016">
    <property type="protein sequence ID" value="CAG7635782.1"/>
    <property type="molecule type" value="Genomic_DNA"/>
</dbReference>
<dbReference type="GO" id="GO:0016984">
    <property type="term" value="F:ribulose-bisphosphate carboxylase activity"/>
    <property type="evidence" value="ECO:0007669"/>
    <property type="project" value="InterPro"/>
</dbReference>
<evidence type="ECO:0000259" key="6">
    <source>
        <dbReference type="Pfam" id="PF02788"/>
    </source>
</evidence>
<dbReference type="PROSITE" id="PS00157">
    <property type="entry name" value="RUBISCO_LARGE"/>
    <property type="match status" value="1"/>
</dbReference>
<dbReference type="InterPro" id="IPR033966">
    <property type="entry name" value="RuBisCO"/>
</dbReference>
<name>A0A916K302_9BACL</name>
<accession>A0A916K302</accession>
<evidence type="ECO:0000259" key="5">
    <source>
        <dbReference type="Pfam" id="PF00016"/>
    </source>
</evidence>
<dbReference type="InterPro" id="IPR020878">
    <property type="entry name" value="RuBisCo_large_chain_AS"/>
</dbReference>
<dbReference type="AlphaFoldDB" id="A0A916K302"/>
<proteinExistence type="inferred from homology"/>
<feature type="domain" description="Ribulose bisphosphate carboxylase large subunit C-terminal" evidence="5">
    <location>
        <begin position="141"/>
        <end position="418"/>
    </location>
</feature>
<dbReference type="GO" id="GO:0015977">
    <property type="term" value="P:carbon fixation"/>
    <property type="evidence" value="ECO:0007669"/>
    <property type="project" value="InterPro"/>
</dbReference>
<evidence type="ECO:0000313" key="8">
    <source>
        <dbReference type="Proteomes" id="UP000693672"/>
    </source>
</evidence>
<gene>
    <name evidence="7" type="primary">oiaT</name>
    <name evidence="7" type="ORF">PAESOLCIP111_03703</name>
</gene>
<dbReference type="CDD" id="cd08207">
    <property type="entry name" value="RLP_NonPhot"/>
    <property type="match status" value="1"/>
</dbReference>
<feature type="domain" description="Ribulose bisphosphate carboxylase large subunit ferrodoxin-like N-terminal" evidence="6">
    <location>
        <begin position="4"/>
        <end position="131"/>
    </location>
</feature>
<dbReference type="SFLD" id="SFLDG00301">
    <property type="entry name" value="RuBisCO-like_proteins"/>
    <property type="match status" value="1"/>
</dbReference>
<dbReference type="SFLD" id="SFLDS00014">
    <property type="entry name" value="RuBisCO"/>
    <property type="match status" value="1"/>
</dbReference>
<comment type="similarity">
    <text evidence="4">Belongs to the RuBisCO large chain family.</text>
</comment>
<keyword evidence="8" id="KW-1185">Reference proteome</keyword>
<dbReference type="PANTHER" id="PTHR42704:SF17">
    <property type="entry name" value="RIBULOSE BISPHOSPHATE CARBOXYLASE LARGE CHAIN"/>
    <property type="match status" value="1"/>
</dbReference>
<dbReference type="Pfam" id="PF00016">
    <property type="entry name" value="RuBisCO_large"/>
    <property type="match status" value="1"/>
</dbReference>
<dbReference type="PANTHER" id="PTHR42704">
    <property type="entry name" value="RIBULOSE BISPHOSPHATE CARBOXYLASE"/>
    <property type="match status" value="1"/>
</dbReference>